<dbReference type="InterPro" id="IPR017853">
    <property type="entry name" value="GH"/>
</dbReference>
<evidence type="ECO:0000313" key="5">
    <source>
        <dbReference type="EMBL" id="KAK6931793.1"/>
    </source>
</evidence>
<comment type="similarity">
    <text evidence="1 4">Belongs to the glycosyl hydrolase 27 family.</text>
</comment>
<dbReference type="InterPro" id="IPR013785">
    <property type="entry name" value="Aldolase_TIM"/>
</dbReference>
<accession>A0AAN8VB92</accession>
<sequence>MAIDNSFISRHPKARLMACLLLLVVGFNMASIATSARLGNLHFFGNSTPAEMRIERLMSENGLARTPQMGWNSWNHFHCNIDEKLIKETADAMVSSGLAAVGYMYINLAAVSAAGSAPNWSIRSTGFSQAFWGLCEGATARCCWNKLK</sequence>
<dbReference type="PANTHER" id="PTHR11452">
    <property type="entry name" value="ALPHA-GALACTOSIDASE/ALPHA-N-ACETYLGALACTOSAMINIDASE"/>
    <property type="match status" value="1"/>
</dbReference>
<keyword evidence="3 4" id="KW-0326">Glycosidase</keyword>
<dbReference type="SUPFAM" id="SSF51445">
    <property type="entry name" value="(Trans)glycosidases"/>
    <property type="match status" value="1"/>
</dbReference>
<comment type="catalytic activity">
    <reaction evidence="4">
        <text>Hydrolysis of terminal, non-reducing alpha-D-galactose residues in alpha-D-galactosides, including galactose oligosaccharides, galactomannans and galactolipids.</text>
        <dbReference type="EC" id="3.2.1.22"/>
    </reaction>
</comment>
<proteinExistence type="inferred from homology"/>
<dbReference type="PRINTS" id="PR00740">
    <property type="entry name" value="GLHYDRLASE27"/>
</dbReference>
<protein>
    <recommendedName>
        <fullName evidence="4">Alpha-galactosidase</fullName>
        <ecNumber evidence="4">3.2.1.22</ecNumber>
    </recommendedName>
    <alternativeName>
        <fullName evidence="4">Melibiase</fullName>
    </alternativeName>
</protein>
<evidence type="ECO:0000256" key="2">
    <source>
        <dbReference type="ARBA" id="ARBA00022801"/>
    </source>
</evidence>
<organism evidence="5 6">
    <name type="scientific">Dillenia turbinata</name>
    <dbReference type="NCBI Taxonomy" id="194707"/>
    <lineage>
        <taxon>Eukaryota</taxon>
        <taxon>Viridiplantae</taxon>
        <taxon>Streptophyta</taxon>
        <taxon>Embryophyta</taxon>
        <taxon>Tracheophyta</taxon>
        <taxon>Spermatophyta</taxon>
        <taxon>Magnoliopsida</taxon>
        <taxon>eudicotyledons</taxon>
        <taxon>Gunneridae</taxon>
        <taxon>Pentapetalae</taxon>
        <taxon>Dilleniales</taxon>
        <taxon>Dilleniaceae</taxon>
        <taxon>Dillenia</taxon>
    </lineage>
</organism>
<dbReference type="GO" id="GO:0004557">
    <property type="term" value="F:alpha-galactosidase activity"/>
    <property type="evidence" value="ECO:0007669"/>
    <property type="project" value="UniProtKB-EC"/>
</dbReference>
<evidence type="ECO:0000256" key="3">
    <source>
        <dbReference type="ARBA" id="ARBA00023295"/>
    </source>
</evidence>
<dbReference type="PANTHER" id="PTHR11452:SF33">
    <property type="entry name" value="ALPHA-GALACTOSIDASE 2"/>
    <property type="match status" value="1"/>
</dbReference>
<evidence type="ECO:0000256" key="1">
    <source>
        <dbReference type="ARBA" id="ARBA00009743"/>
    </source>
</evidence>
<dbReference type="AlphaFoldDB" id="A0AAN8VB92"/>
<evidence type="ECO:0000313" key="6">
    <source>
        <dbReference type="Proteomes" id="UP001370490"/>
    </source>
</evidence>
<dbReference type="EMBL" id="JBAMMX010000011">
    <property type="protein sequence ID" value="KAK6931793.1"/>
    <property type="molecule type" value="Genomic_DNA"/>
</dbReference>
<dbReference type="InterPro" id="IPR002241">
    <property type="entry name" value="Glyco_hydro_27"/>
</dbReference>
<keyword evidence="6" id="KW-1185">Reference proteome</keyword>
<dbReference type="Pfam" id="PF16499">
    <property type="entry name" value="Melibiase_2"/>
    <property type="match status" value="1"/>
</dbReference>
<dbReference type="Proteomes" id="UP001370490">
    <property type="component" value="Unassembled WGS sequence"/>
</dbReference>
<dbReference type="EC" id="3.2.1.22" evidence="4"/>
<reference evidence="5 6" key="1">
    <citation type="submission" date="2023-12" db="EMBL/GenBank/DDBJ databases">
        <title>A high-quality genome assembly for Dillenia turbinata (Dilleniales).</title>
        <authorList>
            <person name="Chanderbali A."/>
        </authorList>
    </citation>
    <scope>NUCLEOTIDE SEQUENCE [LARGE SCALE GENOMIC DNA]</scope>
    <source>
        <strain evidence="5">LSX21</strain>
        <tissue evidence="5">Leaf</tissue>
    </source>
</reference>
<comment type="caution">
    <text evidence="5">The sequence shown here is derived from an EMBL/GenBank/DDBJ whole genome shotgun (WGS) entry which is preliminary data.</text>
</comment>
<keyword evidence="4" id="KW-1015">Disulfide bond</keyword>
<dbReference type="Gene3D" id="3.20.20.70">
    <property type="entry name" value="Aldolase class I"/>
    <property type="match status" value="1"/>
</dbReference>
<dbReference type="GO" id="GO:0009505">
    <property type="term" value="C:plant-type cell wall"/>
    <property type="evidence" value="ECO:0007669"/>
    <property type="project" value="TreeGrafter"/>
</dbReference>
<name>A0AAN8VB92_9MAGN</name>
<keyword evidence="2 4" id="KW-0378">Hydrolase</keyword>
<dbReference type="GO" id="GO:0005975">
    <property type="term" value="P:carbohydrate metabolic process"/>
    <property type="evidence" value="ECO:0007669"/>
    <property type="project" value="InterPro"/>
</dbReference>
<gene>
    <name evidence="5" type="ORF">RJ641_003586</name>
</gene>
<evidence type="ECO:0000256" key="4">
    <source>
        <dbReference type="RuleBase" id="RU361168"/>
    </source>
</evidence>